<dbReference type="GeneID" id="83201555"/>
<feature type="compositionally biased region" description="Basic and acidic residues" evidence="1">
    <location>
        <begin position="263"/>
        <end position="274"/>
    </location>
</feature>
<evidence type="ECO:0000313" key="3">
    <source>
        <dbReference type="Proteomes" id="UP001150941"/>
    </source>
</evidence>
<reference evidence="2" key="2">
    <citation type="journal article" date="2023" name="IMA Fungus">
        <title>Comparative genomic study of the Penicillium genus elucidates a diverse pangenome and 15 lateral gene transfer events.</title>
        <authorList>
            <person name="Petersen C."/>
            <person name="Sorensen T."/>
            <person name="Nielsen M.R."/>
            <person name="Sondergaard T.E."/>
            <person name="Sorensen J.L."/>
            <person name="Fitzpatrick D.A."/>
            <person name="Frisvad J.C."/>
            <person name="Nielsen K.L."/>
        </authorList>
    </citation>
    <scope>NUCLEOTIDE SEQUENCE</scope>
    <source>
        <strain evidence="2">IBT 19713</strain>
    </source>
</reference>
<feature type="compositionally biased region" description="Polar residues" evidence="1">
    <location>
        <begin position="27"/>
        <end position="41"/>
    </location>
</feature>
<feature type="compositionally biased region" description="Low complexity" evidence="1">
    <location>
        <begin position="115"/>
        <end position="129"/>
    </location>
</feature>
<feature type="compositionally biased region" description="Pro residues" evidence="1">
    <location>
        <begin position="279"/>
        <end position="295"/>
    </location>
</feature>
<dbReference type="AlphaFoldDB" id="A0A9W9TP81"/>
<organism evidence="2 3">
    <name type="scientific">Penicillium chermesinum</name>
    <dbReference type="NCBI Taxonomy" id="63820"/>
    <lineage>
        <taxon>Eukaryota</taxon>
        <taxon>Fungi</taxon>
        <taxon>Dikarya</taxon>
        <taxon>Ascomycota</taxon>
        <taxon>Pezizomycotina</taxon>
        <taxon>Eurotiomycetes</taxon>
        <taxon>Eurotiomycetidae</taxon>
        <taxon>Eurotiales</taxon>
        <taxon>Aspergillaceae</taxon>
        <taxon>Penicillium</taxon>
    </lineage>
</organism>
<feature type="compositionally biased region" description="Acidic residues" evidence="1">
    <location>
        <begin position="143"/>
        <end position="154"/>
    </location>
</feature>
<feature type="region of interest" description="Disordered" evidence="1">
    <location>
        <begin position="1"/>
        <end position="304"/>
    </location>
</feature>
<reference evidence="2" key="1">
    <citation type="submission" date="2022-11" db="EMBL/GenBank/DDBJ databases">
        <authorList>
            <person name="Petersen C."/>
        </authorList>
    </citation>
    <scope>NUCLEOTIDE SEQUENCE</scope>
    <source>
        <strain evidence="2">IBT 19713</strain>
    </source>
</reference>
<keyword evidence="3" id="KW-1185">Reference proteome</keyword>
<feature type="region of interest" description="Disordered" evidence="1">
    <location>
        <begin position="396"/>
        <end position="423"/>
    </location>
</feature>
<dbReference type="Proteomes" id="UP001150941">
    <property type="component" value="Unassembled WGS sequence"/>
</dbReference>
<evidence type="ECO:0000256" key="1">
    <source>
        <dbReference type="SAM" id="MobiDB-lite"/>
    </source>
</evidence>
<accession>A0A9W9TP81</accession>
<evidence type="ECO:0000313" key="2">
    <source>
        <dbReference type="EMBL" id="KAJ5231999.1"/>
    </source>
</evidence>
<feature type="compositionally biased region" description="Basic residues" evidence="1">
    <location>
        <begin position="63"/>
        <end position="73"/>
    </location>
</feature>
<sequence>MSTQSPHPPTPKGPRNNNNNRRPQKKTSTPIAQKTAMLSTPPSSPPRNMSPAGGVTDSSHNIQSKKKPPRSGKKPKDANRASPANPGHRHTSSNPNLMTPQVKDNAAYAGPTFHASPAPSALPIPSFFSRSVPESDPPPNLETDSDNAETEPEIETTPSKPRARPPPIVDQKPTPLDFLFKAAIQARQPNALDSPEATGRMRSPQTEPRPMASNPPGGVFPFEMEPSEHSRASQIGPSFAPSYQDRMKALRSSSSPADAPESEEQRRIKTEQLKHLLLNPPPQKPPSSVSPPHQQPPLFGATNTNGNVPHYATPLRPTSGPPLNCHRPSPRGQLHQCSNSARPQIQFNGFQYGRHPESPLSREVPPYHYVPGAPSPYSHSMANVPVSTPALGNGYTSPPPQYMNATYNMVHPPSPPKPTDTKQMEDDLRRILKISAGPGIQSPFAA</sequence>
<dbReference type="EMBL" id="JAPQKS010000004">
    <property type="protein sequence ID" value="KAJ5231999.1"/>
    <property type="molecule type" value="Genomic_DNA"/>
</dbReference>
<gene>
    <name evidence="2" type="ORF">N7468_004955</name>
</gene>
<comment type="caution">
    <text evidence="2">The sequence shown here is derived from an EMBL/GenBank/DDBJ whole genome shotgun (WGS) entry which is preliminary data.</text>
</comment>
<dbReference type="InterPro" id="IPR028322">
    <property type="entry name" value="PNRC-like_rgn"/>
</dbReference>
<feature type="compositionally biased region" description="Pro residues" evidence="1">
    <location>
        <begin position="1"/>
        <end position="12"/>
    </location>
</feature>
<dbReference type="RefSeq" id="XP_058329992.1">
    <property type="nucleotide sequence ID" value="XM_058474252.1"/>
</dbReference>
<protein>
    <submittedName>
        <fullName evidence="2">Uncharacterized protein</fullName>
    </submittedName>
</protein>
<dbReference type="Pfam" id="PF15365">
    <property type="entry name" value="PNRC"/>
    <property type="match status" value="1"/>
</dbReference>
<proteinExistence type="predicted"/>
<dbReference type="OrthoDB" id="2142961at2759"/>
<dbReference type="GO" id="GO:0016071">
    <property type="term" value="P:mRNA metabolic process"/>
    <property type="evidence" value="ECO:0007669"/>
    <property type="project" value="UniProtKB-ARBA"/>
</dbReference>
<name>A0A9W9TP81_9EURO</name>